<evidence type="ECO:0000256" key="1">
    <source>
        <dbReference type="SAM" id="MobiDB-lite"/>
    </source>
</evidence>
<feature type="chain" id="PRO_5039653083" description="DUF3558 domain-containing protein" evidence="2">
    <location>
        <begin position="26"/>
        <end position="191"/>
    </location>
</feature>
<sequence length="191" mass="20078">MTVHTTRTTLIIATSAITLGLAGCATPGTPEPTPRPETSTAANDPFNIDQPKNLAAVSAPCQLLSQNQLQELSAGQAEPGESEWGQENCRWSNQLFAVNISPDTVQGQGISWMAKTAGDNGKPDANVNGYPAVHYAETRGSCATIVGTSDTETFLVNYQIGSEGRGNPEYENPCGMADKIAGMVLENLPPA</sequence>
<dbReference type="AlphaFoldDB" id="A0A853ACE3"/>
<gene>
    <name evidence="3" type="ORF">HNR68_000724</name>
</gene>
<protein>
    <recommendedName>
        <fullName evidence="5">DUF3558 domain-containing protein</fullName>
    </recommendedName>
</protein>
<name>A0A853ACE3_9PSEU</name>
<dbReference type="Proteomes" id="UP000587002">
    <property type="component" value="Unassembled WGS sequence"/>
</dbReference>
<dbReference type="RefSeq" id="WP_179717619.1">
    <property type="nucleotide sequence ID" value="NZ_JACCFJ010000001.1"/>
</dbReference>
<proteinExistence type="predicted"/>
<keyword evidence="2" id="KW-0732">Signal</keyword>
<reference evidence="3 4" key="1">
    <citation type="submission" date="2020-07" db="EMBL/GenBank/DDBJ databases">
        <title>Sequencing the genomes of 1000 actinobacteria strains.</title>
        <authorList>
            <person name="Klenk H.-P."/>
        </authorList>
    </citation>
    <scope>NUCLEOTIDE SEQUENCE [LARGE SCALE GENOMIC DNA]</scope>
    <source>
        <strain evidence="3 4">DSM 44065</strain>
    </source>
</reference>
<comment type="caution">
    <text evidence="3">The sequence shown here is derived from an EMBL/GenBank/DDBJ whole genome shotgun (WGS) entry which is preliminary data.</text>
</comment>
<feature type="region of interest" description="Disordered" evidence="1">
    <location>
        <begin position="22"/>
        <end position="49"/>
    </location>
</feature>
<feature type="signal peptide" evidence="2">
    <location>
        <begin position="1"/>
        <end position="25"/>
    </location>
</feature>
<evidence type="ECO:0000256" key="2">
    <source>
        <dbReference type="SAM" id="SignalP"/>
    </source>
</evidence>
<dbReference type="EMBL" id="JACCFJ010000001">
    <property type="protein sequence ID" value="NYI82094.1"/>
    <property type="molecule type" value="Genomic_DNA"/>
</dbReference>
<evidence type="ECO:0008006" key="5">
    <source>
        <dbReference type="Google" id="ProtNLM"/>
    </source>
</evidence>
<organism evidence="3 4">
    <name type="scientific">Saccharopolyspora hordei</name>
    <dbReference type="NCBI Taxonomy" id="1838"/>
    <lineage>
        <taxon>Bacteria</taxon>
        <taxon>Bacillati</taxon>
        <taxon>Actinomycetota</taxon>
        <taxon>Actinomycetes</taxon>
        <taxon>Pseudonocardiales</taxon>
        <taxon>Pseudonocardiaceae</taxon>
        <taxon>Saccharopolyspora</taxon>
    </lineage>
</organism>
<evidence type="ECO:0000313" key="3">
    <source>
        <dbReference type="EMBL" id="NYI82094.1"/>
    </source>
</evidence>
<accession>A0A853ACE3</accession>
<dbReference type="PROSITE" id="PS51257">
    <property type="entry name" value="PROKAR_LIPOPROTEIN"/>
    <property type="match status" value="1"/>
</dbReference>
<dbReference type="InterPro" id="IPR024520">
    <property type="entry name" value="DUF3558"/>
</dbReference>
<evidence type="ECO:0000313" key="4">
    <source>
        <dbReference type="Proteomes" id="UP000587002"/>
    </source>
</evidence>
<keyword evidence="4" id="KW-1185">Reference proteome</keyword>
<dbReference type="Pfam" id="PF12079">
    <property type="entry name" value="DUF3558"/>
    <property type="match status" value="1"/>
</dbReference>